<keyword evidence="8" id="KW-0675">Receptor</keyword>
<dbReference type="OrthoDB" id="2874149at2759"/>
<dbReference type="CDD" id="cd14966">
    <property type="entry name" value="7tmD_STE3"/>
    <property type="match status" value="1"/>
</dbReference>
<feature type="region of interest" description="Disordered" evidence="10">
    <location>
        <begin position="462"/>
        <end position="495"/>
    </location>
</feature>
<accession>A0A8H5M2Q2</accession>
<evidence type="ECO:0000256" key="9">
    <source>
        <dbReference type="ARBA" id="ARBA00023224"/>
    </source>
</evidence>
<evidence type="ECO:0008006" key="14">
    <source>
        <dbReference type="Google" id="ProtNLM"/>
    </source>
</evidence>
<evidence type="ECO:0000256" key="10">
    <source>
        <dbReference type="SAM" id="MobiDB-lite"/>
    </source>
</evidence>
<feature type="region of interest" description="Disordered" evidence="10">
    <location>
        <begin position="419"/>
        <end position="442"/>
    </location>
</feature>
<dbReference type="InterPro" id="IPR001499">
    <property type="entry name" value="GPCR_STE3"/>
</dbReference>
<keyword evidence="13" id="KW-1185">Reference proteome</keyword>
<feature type="transmembrane region" description="Helical" evidence="11">
    <location>
        <begin position="71"/>
        <end position="89"/>
    </location>
</feature>
<name>A0A8H5M2Q2_9AGAR</name>
<dbReference type="GO" id="GO:0000750">
    <property type="term" value="P:pheromone-dependent signal transduction involved in conjugation with cellular fusion"/>
    <property type="evidence" value="ECO:0007669"/>
    <property type="project" value="TreeGrafter"/>
</dbReference>
<dbReference type="PRINTS" id="PR00899">
    <property type="entry name" value="GPCRSTE3"/>
</dbReference>
<feature type="compositionally biased region" description="Polar residues" evidence="10">
    <location>
        <begin position="348"/>
        <end position="363"/>
    </location>
</feature>
<evidence type="ECO:0000313" key="12">
    <source>
        <dbReference type="EMBL" id="KAF5378592.1"/>
    </source>
</evidence>
<keyword evidence="4 11" id="KW-0812">Transmembrane</keyword>
<feature type="transmembrane region" description="Helical" evidence="11">
    <location>
        <begin position="30"/>
        <end position="51"/>
    </location>
</feature>
<evidence type="ECO:0000256" key="1">
    <source>
        <dbReference type="ARBA" id="ARBA00004141"/>
    </source>
</evidence>
<comment type="similarity">
    <text evidence="2">Belongs to the G-protein coupled receptor 4 family.</text>
</comment>
<protein>
    <recommendedName>
        <fullName evidence="14">Pheromone receptor</fullName>
    </recommendedName>
</protein>
<dbReference type="PANTHER" id="PTHR28097">
    <property type="entry name" value="PHEROMONE A FACTOR RECEPTOR"/>
    <property type="match status" value="1"/>
</dbReference>
<dbReference type="EMBL" id="JAACJP010000019">
    <property type="protein sequence ID" value="KAF5378592.1"/>
    <property type="molecule type" value="Genomic_DNA"/>
</dbReference>
<comment type="caution">
    <text evidence="12">The sequence shown here is derived from an EMBL/GenBank/DDBJ whole genome shotgun (WGS) entry which is preliminary data.</text>
</comment>
<keyword evidence="3" id="KW-0589">Pheromone response</keyword>
<dbReference type="Proteomes" id="UP000565441">
    <property type="component" value="Unassembled WGS sequence"/>
</dbReference>
<sequence>MRSDLSGISFTCAALLAIFIPVARVRCNVANLAIVAWLLGCNLVHGINAIIWADNIDISVPVWCDIVTKLLLGATVALPGACLSISRRLELASSNRSISNDPKTQTRRLLLEFVLCYIIPLMYMALHFVTQDHRFDLVKDYGCSASIHPSTLGLTVMWLPPMILCLASLILSGVAIHHSFRRPAATFASHIESRSPLTASIFVRRVAVSIITTFSGFRPWTSWASVHANITAVDVVQSRDDIKSIQLVWWGVPAVSIVYILLSFTVGEETRDAFRWIRGRLLQVPMWRPRPLVLLPTHVNRAETEMVSRSQLSTSRPRPEALDLKSGWDDMLDSDSKRSKLWSAGRKSPSSLRTTSPNPSRMGTPSPSPTVASPTVCGEDEAFIASTLDYLGSPVAKTLGITSPALLVSPPPVYVSPRKASPDVTAFPTTSPTTPGSMHNMPHPPRRVPTDAESVISSVFDAAWPQPPPSPPKLVAASKYHSSSSSRSSSPTDSADLTFGYPLYPAITPPHKRSKPFQGSSISSISDIHVPAQSQARSKRGPSVKSLRRTFSSEKVVQGYAPSDVIYMTVVKEVV</sequence>
<keyword evidence="6" id="KW-0297">G-protein coupled receptor</keyword>
<comment type="subcellular location">
    <subcellularLocation>
        <location evidence="1">Membrane</location>
        <topology evidence="1">Multi-pass membrane protein</topology>
    </subcellularLocation>
</comment>
<evidence type="ECO:0000256" key="4">
    <source>
        <dbReference type="ARBA" id="ARBA00022692"/>
    </source>
</evidence>
<feature type="transmembrane region" description="Helical" evidence="11">
    <location>
        <begin position="158"/>
        <end position="176"/>
    </location>
</feature>
<feature type="transmembrane region" description="Helical" evidence="11">
    <location>
        <begin position="6"/>
        <end position="23"/>
    </location>
</feature>
<dbReference type="Pfam" id="PF02076">
    <property type="entry name" value="STE3"/>
    <property type="match status" value="1"/>
</dbReference>
<feature type="transmembrane region" description="Helical" evidence="11">
    <location>
        <begin position="109"/>
        <end position="129"/>
    </location>
</feature>
<dbReference type="GO" id="GO:0004932">
    <property type="term" value="F:mating-type factor pheromone receptor activity"/>
    <property type="evidence" value="ECO:0007669"/>
    <property type="project" value="InterPro"/>
</dbReference>
<evidence type="ECO:0000256" key="6">
    <source>
        <dbReference type="ARBA" id="ARBA00023040"/>
    </source>
</evidence>
<keyword evidence="7 11" id="KW-0472">Membrane</keyword>
<gene>
    <name evidence="12" type="ORF">D9615_007161</name>
</gene>
<feature type="region of interest" description="Disordered" evidence="10">
    <location>
        <begin position="305"/>
        <end position="375"/>
    </location>
</feature>
<feature type="compositionally biased region" description="Polar residues" evidence="10">
    <location>
        <begin position="307"/>
        <end position="316"/>
    </location>
</feature>
<organism evidence="12 13">
    <name type="scientific">Tricholomella constricta</name>
    <dbReference type="NCBI Taxonomy" id="117010"/>
    <lineage>
        <taxon>Eukaryota</taxon>
        <taxon>Fungi</taxon>
        <taxon>Dikarya</taxon>
        <taxon>Basidiomycota</taxon>
        <taxon>Agaricomycotina</taxon>
        <taxon>Agaricomycetes</taxon>
        <taxon>Agaricomycetidae</taxon>
        <taxon>Agaricales</taxon>
        <taxon>Tricholomatineae</taxon>
        <taxon>Lyophyllaceae</taxon>
        <taxon>Tricholomella</taxon>
    </lineage>
</organism>
<feature type="transmembrane region" description="Helical" evidence="11">
    <location>
        <begin position="247"/>
        <end position="266"/>
    </location>
</feature>
<dbReference type="GO" id="GO:0005886">
    <property type="term" value="C:plasma membrane"/>
    <property type="evidence" value="ECO:0007669"/>
    <property type="project" value="TreeGrafter"/>
</dbReference>
<evidence type="ECO:0000256" key="3">
    <source>
        <dbReference type="ARBA" id="ARBA00022507"/>
    </source>
</evidence>
<dbReference type="AlphaFoldDB" id="A0A8H5M2Q2"/>
<feature type="compositionally biased region" description="Polar residues" evidence="10">
    <location>
        <begin position="427"/>
        <end position="437"/>
    </location>
</feature>
<evidence type="ECO:0000256" key="11">
    <source>
        <dbReference type="SAM" id="Phobius"/>
    </source>
</evidence>
<proteinExistence type="inferred from homology"/>
<evidence type="ECO:0000256" key="8">
    <source>
        <dbReference type="ARBA" id="ARBA00023170"/>
    </source>
</evidence>
<feature type="compositionally biased region" description="Basic and acidic residues" evidence="10">
    <location>
        <begin position="317"/>
        <end position="338"/>
    </location>
</feature>
<evidence type="ECO:0000313" key="13">
    <source>
        <dbReference type="Proteomes" id="UP000565441"/>
    </source>
</evidence>
<evidence type="ECO:0000256" key="5">
    <source>
        <dbReference type="ARBA" id="ARBA00022989"/>
    </source>
</evidence>
<keyword evidence="9" id="KW-0807">Transducer</keyword>
<reference evidence="12 13" key="1">
    <citation type="journal article" date="2020" name="ISME J.">
        <title>Uncovering the hidden diversity of litter-decomposition mechanisms in mushroom-forming fungi.</title>
        <authorList>
            <person name="Floudas D."/>
            <person name="Bentzer J."/>
            <person name="Ahren D."/>
            <person name="Johansson T."/>
            <person name="Persson P."/>
            <person name="Tunlid A."/>
        </authorList>
    </citation>
    <scope>NUCLEOTIDE SEQUENCE [LARGE SCALE GENOMIC DNA]</scope>
    <source>
        <strain evidence="12 13">CBS 661.87</strain>
    </source>
</reference>
<evidence type="ECO:0000256" key="2">
    <source>
        <dbReference type="ARBA" id="ARBA00011085"/>
    </source>
</evidence>
<keyword evidence="5 11" id="KW-1133">Transmembrane helix</keyword>
<evidence type="ECO:0000256" key="7">
    <source>
        <dbReference type="ARBA" id="ARBA00023136"/>
    </source>
</evidence>
<dbReference type="PANTHER" id="PTHR28097:SF1">
    <property type="entry name" value="PHEROMONE A FACTOR RECEPTOR"/>
    <property type="match status" value="1"/>
</dbReference>